<keyword evidence="1" id="KW-0378">Hydrolase</keyword>
<dbReference type="AlphaFoldDB" id="A0A4Q4ZZQ4"/>
<dbReference type="RefSeq" id="WP_165369757.1">
    <property type="nucleotide sequence ID" value="NZ_RYUH01000015.1"/>
</dbReference>
<dbReference type="Pfam" id="PF04203">
    <property type="entry name" value="Sortase"/>
    <property type="match status" value="1"/>
</dbReference>
<dbReference type="CDD" id="cd05827">
    <property type="entry name" value="Sortase_C"/>
    <property type="match status" value="1"/>
</dbReference>
<keyword evidence="4" id="KW-0812">Transmembrane</keyword>
<dbReference type="InterPro" id="IPR005754">
    <property type="entry name" value="Sortase"/>
</dbReference>
<feature type="region of interest" description="Disordered" evidence="3">
    <location>
        <begin position="283"/>
        <end position="312"/>
    </location>
</feature>
<keyword evidence="4" id="KW-0472">Membrane</keyword>
<evidence type="ECO:0000256" key="4">
    <source>
        <dbReference type="SAM" id="Phobius"/>
    </source>
</evidence>
<feature type="active site" description="Proton donor/acceptor" evidence="2">
    <location>
        <position position="154"/>
    </location>
</feature>
<gene>
    <name evidence="6" type="ORF">PG2093B_1630</name>
</gene>
<dbReference type="InterPro" id="IPR023365">
    <property type="entry name" value="Sortase_dom-sf"/>
</dbReference>
<evidence type="ECO:0000256" key="3">
    <source>
        <dbReference type="SAM" id="MobiDB-lite"/>
    </source>
</evidence>
<feature type="signal peptide" evidence="5">
    <location>
        <begin position="1"/>
        <end position="28"/>
    </location>
</feature>
<keyword evidence="5" id="KW-0732">Signal</keyword>
<evidence type="ECO:0000256" key="5">
    <source>
        <dbReference type="SAM" id="SignalP"/>
    </source>
</evidence>
<reference evidence="6 7" key="1">
    <citation type="submission" date="2018-12" db="EMBL/GenBank/DDBJ databases">
        <title>Unveiling genomic diversity among members of the Bifidobacterium pseudolongum species, a widely distributed gut commensal of the animal kingdom.</title>
        <authorList>
            <person name="Lugli G.A."/>
            <person name="Duranti S."/>
            <person name="Albert K."/>
            <person name="Mancabelli L."/>
            <person name="Napoli S."/>
            <person name="Viappiani A."/>
            <person name="Anzalone R."/>
            <person name="Longhi G."/>
            <person name="Milani C."/>
            <person name="Turroni F."/>
            <person name="Alessandri G."/>
            <person name="Sela D.A."/>
            <person name="Van Sinderen D."/>
            <person name="Ventura M."/>
        </authorList>
    </citation>
    <scope>NUCLEOTIDE SEQUENCE [LARGE SCALE GENOMIC DNA]</scope>
    <source>
        <strain evidence="6 7">2093B</strain>
    </source>
</reference>
<dbReference type="GO" id="GO:0016787">
    <property type="term" value="F:hydrolase activity"/>
    <property type="evidence" value="ECO:0007669"/>
    <property type="project" value="UniProtKB-KW"/>
</dbReference>
<evidence type="ECO:0000256" key="2">
    <source>
        <dbReference type="PIRSR" id="PIRSR605754-1"/>
    </source>
</evidence>
<evidence type="ECO:0000256" key="1">
    <source>
        <dbReference type="ARBA" id="ARBA00022801"/>
    </source>
</evidence>
<comment type="caution">
    <text evidence="6">The sequence shown here is derived from an EMBL/GenBank/DDBJ whole genome shotgun (WGS) entry which is preliminary data.</text>
</comment>
<dbReference type="EMBL" id="RYUH01000015">
    <property type="protein sequence ID" value="RYQ08490.1"/>
    <property type="molecule type" value="Genomic_DNA"/>
</dbReference>
<name>A0A4Q4ZZQ4_9BIFI</name>
<feature type="transmembrane region" description="Helical" evidence="4">
    <location>
        <begin position="254"/>
        <end position="277"/>
    </location>
</feature>
<accession>A0A4Q4ZZQ4</accession>
<sequence>MSALVGFMCILLACLAVCVLITMNVSNARHDATLADAHDRAVAQQAKQENDRLYRSAVAYNERLAQSGQPQLGFDPFAASSSAALGQNETKDYLAQLNKPADRIMATISYPKLGIKLPVYHGTSAEVLEQGAGHVAGTSLPVGGANTHAVISAHTGLANRQLFDALQVGRGAKIGDVFYIHVLDRTLAYKVDHISVIDPDDFDALRIRPGQDELTLLTCTPYGVNTQRLLVTGVRAEIPSQAPYESEAPKDHTLMWRLLAIGAGLALVVAAAWVAAFRSHNNTTRRRRAQARTPQRAQGPSSEEDNHERHDQ</sequence>
<dbReference type="NCBIfam" id="NF033745">
    <property type="entry name" value="class_C_sortase"/>
    <property type="match status" value="1"/>
</dbReference>
<dbReference type="NCBIfam" id="TIGR01076">
    <property type="entry name" value="sortase_fam"/>
    <property type="match status" value="1"/>
</dbReference>
<evidence type="ECO:0000313" key="7">
    <source>
        <dbReference type="Proteomes" id="UP000292568"/>
    </source>
</evidence>
<dbReference type="Gene3D" id="2.40.260.10">
    <property type="entry name" value="Sortase"/>
    <property type="match status" value="1"/>
</dbReference>
<protein>
    <submittedName>
        <fullName evidence="6">Sortase</fullName>
    </submittedName>
</protein>
<dbReference type="Proteomes" id="UP000292568">
    <property type="component" value="Unassembled WGS sequence"/>
</dbReference>
<organism evidence="6 7">
    <name type="scientific">Bifidobacterium pseudolongum subsp. globosum</name>
    <dbReference type="NCBI Taxonomy" id="1690"/>
    <lineage>
        <taxon>Bacteria</taxon>
        <taxon>Bacillati</taxon>
        <taxon>Actinomycetota</taxon>
        <taxon>Actinomycetes</taxon>
        <taxon>Bifidobacteriales</taxon>
        <taxon>Bifidobacteriaceae</taxon>
        <taxon>Bifidobacterium</taxon>
    </lineage>
</organism>
<feature type="chain" id="PRO_5020703094" evidence="5">
    <location>
        <begin position="29"/>
        <end position="312"/>
    </location>
</feature>
<feature type="active site" description="Acyl-thioester intermediate" evidence="2">
    <location>
        <position position="219"/>
    </location>
</feature>
<dbReference type="SUPFAM" id="SSF63817">
    <property type="entry name" value="Sortase"/>
    <property type="match status" value="1"/>
</dbReference>
<dbReference type="InterPro" id="IPR042002">
    <property type="entry name" value="Sortase_C"/>
</dbReference>
<keyword evidence="4" id="KW-1133">Transmembrane helix</keyword>
<evidence type="ECO:0000313" key="6">
    <source>
        <dbReference type="EMBL" id="RYQ08490.1"/>
    </source>
</evidence>
<proteinExistence type="predicted"/>